<feature type="transmembrane region" description="Helical" evidence="8">
    <location>
        <begin position="20"/>
        <end position="42"/>
    </location>
</feature>
<evidence type="ECO:0000256" key="8">
    <source>
        <dbReference type="SAM" id="Phobius"/>
    </source>
</evidence>
<dbReference type="AlphaFoldDB" id="A0A4R6UAC1"/>
<dbReference type="EMBL" id="SNYK01000001">
    <property type="protein sequence ID" value="TDQ40024.1"/>
    <property type="molecule type" value="Genomic_DNA"/>
</dbReference>
<comment type="subcellular location">
    <subcellularLocation>
        <location evidence="1">Cell membrane</location>
        <topology evidence="1">Multi-pass membrane protein</topology>
    </subcellularLocation>
</comment>
<evidence type="ECO:0000256" key="3">
    <source>
        <dbReference type="ARBA" id="ARBA00022448"/>
    </source>
</evidence>
<feature type="transmembrane region" description="Helical" evidence="8">
    <location>
        <begin position="194"/>
        <end position="211"/>
    </location>
</feature>
<evidence type="ECO:0000256" key="1">
    <source>
        <dbReference type="ARBA" id="ARBA00004651"/>
    </source>
</evidence>
<sequence>MNDIPASLYRLNRALVMDGFRQLVPISLFVLVFALAFGLAAAQSGLDQTTILAMSALVFAGASQFAALELWGEQVPLVPLLMTVFAINARHLLMGASLYPWLARLPPARRYGVMLVASDANWAMSLQAFSCDKPGFGLLFGGGLSLWLFWLLGTWLGIHFGHAISDPDGLGLDMVLGCFLLAMVAGGEKTLRTLAIWAVAGISALLAYRFLPENSHVIVGALAGGLTGVLLGRPAHER</sequence>
<feature type="transmembrane region" description="Helical" evidence="8">
    <location>
        <begin position="170"/>
        <end position="187"/>
    </location>
</feature>
<feature type="transmembrane region" description="Helical" evidence="8">
    <location>
        <begin position="136"/>
        <end position="158"/>
    </location>
</feature>
<gene>
    <name evidence="9" type="ORF">DFQ45_101156</name>
</gene>
<comment type="caution">
    <text evidence="9">The sequence shown here is derived from an EMBL/GenBank/DDBJ whole genome shotgun (WGS) entry which is preliminary data.</text>
</comment>
<accession>A0A4R6UAC1</accession>
<feature type="transmembrane region" description="Helical" evidence="8">
    <location>
        <begin position="217"/>
        <end position="235"/>
    </location>
</feature>
<keyword evidence="6 8" id="KW-1133">Transmembrane helix</keyword>
<name>A0A4R6UAC1_9GAMM</name>
<organism evidence="9 10">
    <name type="scientific">Thiopseudomonas denitrificans</name>
    <dbReference type="NCBI Taxonomy" id="1501432"/>
    <lineage>
        <taxon>Bacteria</taxon>
        <taxon>Pseudomonadati</taxon>
        <taxon>Pseudomonadota</taxon>
        <taxon>Gammaproteobacteria</taxon>
        <taxon>Pseudomonadales</taxon>
        <taxon>Pseudomonadaceae</taxon>
        <taxon>Thiopseudomonas</taxon>
    </lineage>
</organism>
<keyword evidence="10" id="KW-1185">Reference proteome</keyword>
<dbReference type="GO" id="GO:0005886">
    <property type="term" value="C:plasma membrane"/>
    <property type="evidence" value="ECO:0007669"/>
    <property type="project" value="UniProtKB-SubCell"/>
</dbReference>
<keyword evidence="4" id="KW-1003">Cell membrane</keyword>
<comment type="similarity">
    <text evidence="2">Belongs to the AzlC family.</text>
</comment>
<reference evidence="9 10" key="1">
    <citation type="submission" date="2019-03" db="EMBL/GenBank/DDBJ databases">
        <title>Genomic Encyclopedia of Type Strains, Phase IV (KMG-IV): sequencing the most valuable type-strain genomes for metagenomic binning, comparative biology and taxonomic classification.</title>
        <authorList>
            <person name="Goeker M."/>
        </authorList>
    </citation>
    <scope>NUCLEOTIDE SEQUENCE [LARGE SCALE GENOMIC DNA]</scope>
    <source>
        <strain evidence="9 10">DSM 28679</strain>
    </source>
</reference>
<evidence type="ECO:0000256" key="2">
    <source>
        <dbReference type="ARBA" id="ARBA00010735"/>
    </source>
</evidence>
<dbReference type="Pfam" id="PF03591">
    <property type="entry name" value="AzlC"/>
    <property type="match status" value="1"/>
</dbReference>
<feature type="transmembrane region" description="Helical" evidence="8">
    <location>
        <begin position="49"/>
        <end position="68"/>
    </location>
</feature>
<protein>
    <submittedName>
        <fullName evidence="9">Putative branched-subunit amino acid permease</fullName>
    </submittedName>
</protein>
<dbReference type="PANTHER" id="PTHR34979:SF1">
    <property type="entry name" value="INNER MEMBRANE PROTEIN YGAZ"/>
    <property type="match status" value="1"/>
</dbReference>
<evidence type="ECO:0000313" key="9">
    <source>
        <dbReference type="EMBL" id="TDQ40024.1"/>
    </source>
</evidence>
<feature type="transmembrane region" description="Helical" evidence="8">
    <location>
        <begin position="80"/>
        <end position="102"/>
    </location>
</feature>
<evidence type="ECO:0000256" key="6">
    <source>
        <dbReference type="ARBA" id="ARBA00022989"/>
    </source>
</evidence>
<evidence type="ECO:0000256" key="7">
    <source>
        <dbReference type="ARBA" id="ARBA00023136"/>
    </source>
</evidence>
<dbReference type="InterPro" id="IPR011606">
    <property type="entry name" value="Brnchd-chn_aa_trnsp_permease"/>
</dbReference>
<evidence type="ECO:0000313" key="10">
    <source>
        <dbReference type="Proteomes" id="UP000294575"/>
    </source>
</evidence>
<keyword evidence="7 8" id="KW-0472">Membrane</keyword>
<dbReference type="GO" id="GO:1903785">
    <property type="term" value="P:L-valine transmembrane transport"/>
    <property type="evidence" value="ECO:0007669"/>
    <property type="project" value="TreeGrafter"/>
</dbReference>
<dbReference type="OrthoDB" id="9803444at2"/>
<evidence type="ECO:0000256" key="5">
    <source>
        <dbReference type="ARBA" id="ARBA00022692"/>
    </source>
</evidence>
<keyword evidence="3" id="KW-0813">Transport</keyword>
<keyword evidence="5 8" id="KW-0812">Transmembrane</keyword>
<dbReference type="Proteomes" id="UP000294575">
    <property type="component" value="Unassembled WGS sequence"/>
</dbReference>
<proteinExistence type="inferred from homology"/>
<dbReference type="PANTHER" id="PTHR34979">
    <property type="entry name" value="INNER MEMBRANE PROTEIN YGAZ"/>
    <property type="match status" value="1"/>
</dbReference>
<evidence type="ECO:0000256" key="4">
    <source>
        <dbReference type="ARBA" id="ARBA00022475"/>
    </source>
</evidence>